<evidence type="ECO:0000259" key="15">
    <source>
        <dbReference type="Pfam" id="PF00291"/>
    </source>
</evidence>
<dbReference type="FunFam" id="3.40.50.1100:FF:000005">
    <property type="entry name" value="Threonine dehydratase catabolic"/>
    <property type="match status" value="1"/>
</dbReference>
<accession>A0A0L0QM86</accession>
<dbReference type="OrthoDB" id="9811476at2"/>
<evidence type="ECO:0000256" key="9">
    <source>
        <dbReference type="ARBA" id="ARBA00022842"/>
    </source>
</evidence>
<evidence type="ECO:0000313" key="16">
    <source>
        <dbReference type="EMBL" id="KNE19619.1"/>
    </source>
</evidence>
<dbReference type="EMBL" id="LGTO01000007">
    <property type="protein sequence ID" value="KNE19619.1"/>
    <property type="molecule type" value="Genomic_DNA"/>
</dbReference>
<evidence type="ECO:0000256" key="1">
    <source>
        <dbReference type="ARBA" id="ARBA00001274"/>
    </source>
</evidence>
<dbReference type="GO" id="GO:0016846">
    <property type="term" value="F:carbon-sulfur lyase activity"/>
    <property type="evidence" value="ECO:0007669"/>
    <property type="project" value="UniProtKB-ARBA"/>
</dbReference>
<dbReference type="GeneID" id="66871351"/>
<evidence type="ECO:0000256" key="5">
    <source>
        <dbReference type="ARBA" id="ARBA00001946"/>
    </source>
</evidence>
<dbReference type="CDD" id="cd01562">
    <property type="entry name" value="Thr-dehyd"/>
    <property type="match status" value="1"/>
</dbReference>
<dbReference type="GO" id="GO:0030378">
    <property type="term" value="F:serine racemase activity"/>
    <property type="evidence" value="ECO:0007669"/>
    <property type="project" value="TreeGrafter"/>
</dbReference>
<comment type="catalytic activity">
    <reaction evidence="1">
        <text>L-threonine = 2-oxobutanoate + NH4(+)</text>
        <dbReference type="Rhea" id="RHEA:22108"/>
        <dbReference type="ChEBI" id="CHEBI:16763"/>
        <dbReference type="ChEBI" id="CHEBI:28938"/>
        <dbReference type="ChEBI" id="CHEBI:57926"/>
        <dbReference type="EC" id="4.3.1.19"/>
    </reaction>
</comment>
<comment type="cofactor">
    <cofactor evidence="2">
        <name>Ca(2+)</name>
        <dbReference type="ChEBI" id="CHEBI:29108"/>
    </cofactor>
</comment>
<dbReference type="Proteomes" id="UP000036780">
    <property type="component" value="Unassembled WGS sequence"/>
</dbReference>
<evidence type="ECO:0000256" key="14">
    <source>
        <dbReference type="PIRSR" id="PIRSR006278-2"/>
    </source>
</evidence>
<evidence type="ECO:0000256" key="8">
    <source>
        <dbReference type="ARBA" id="ARBA00012096"/>
    </source>
</evidence>
<dbReference type="PATRIC" id="fig|1473.5.peg.1474"/>
<feature type="domain" description="Tryptophan synthase beta chain-like PALP" evidence="15">
    <location>
        <begin position="17"/>
        <end position="302"/>
    </location>
</feature>
<keyword evidence="10 14" id="KW-0663">Pyridoxal phosphate</keyword>
<dbReference type="SUPFAM" id="SSF53686">
    <property type="entry name" value="Tryptophan synthase beta subunit-like PLP-dependent enzymes"/>
    <property type="match status" value="1"/>
</dbReference>
<dbReference type="PIRSF" id="PIRSF006278">
    <property type="entry name" value="ACCD_DCysDesulf"/>
    <property type="match status" value="1"/>
</dbReference>
<dbReference type="PANTHER" id="PTHR43050">
    <property type="entry name" value="SERINE / THREONINE RACEMASE FAMILY MEMBER"/>
    <property type="match status" value="1"/>
</dbReference>
<evidence type="ECO:0000256" key="7">
    <source>
        <dbReference type="ARBA" id="ARBA00010869"/>
    </source>
</evidence>
<dbReference type="GO" id="GO:0005524">
    <property type="term" value="F:ATP binding"/>
    <property type="evidence" value="ECO:0007669"/>
    <property type="project" value="TreeGrafter"/>
</dbReference>
<evidence type="ECO:0000256" key="3">
    <source>
        <dbReference type="ARBA" id="ARBA00001933"/>
    </source>
</evidence>
<evidence type="ECO:0000256" key="12">
    <source>
        <dbReference type="ARBA" id="ARBA00025527"/>
    </source>
</evidence>
<evidence type="ECO:0000256" key="10">
    <source>
        <dbReference type="ARBA" id="ARBA00022898"/>
    </source>
</evidence>
<dbReference type="GO" id="GO:0030170">
    <property type="term" value="F:pyridoxal phosphate binding"/>
    <property type="evidence" value="ECO:0007669"/>
    <property type="project" value="InterPro"/>
</dbReference>
<comment type="caution">
    <text evidence="16">The sequence shown here is derived from an EMBL/GenBank/DDBJ whole genome shotgun (WGS) entry which is preliminary data.</text>
</comment>
<evidence type="ECO:0000256" key="4">
    <source>
        <dbReference type="ARBA" id="ARBA00001936"/>
    </source>
</evidence>
<dbReference type="GO" id="GO:0000287">
    <property type="term" value="F:magnesium ion binding"/>
    <property type="evidence" value="ECO:0007669"/>
    <property type="project" value="TreeGrafter"/>
</dbReference>
<evidence type="ECO:0000313" key="17">
    <source>
        <dbReference type="Proteomes" id="UP000036780"/>
    </source>
</evidence>
<dbReference type="PANTHER" id="PTHR43050:SF1">
    <property type="entry name" value="SERINE RACEMASE"/>
    <property type="match status" value="1"/>
</dbReference>
<dbReference type="GO" id="GO:0003941">
    <property type="term" value="F:L-serine ammonia-lyase activity"/>
    <property type="evidence" value="ECO:0007669"/>
    <property type="project" value="TreeGrafter"/>
</dbReference>
<dbReference type="AlphaFoldDB" id="A0A0L0QM86"/>
<keyword evidence="11" id="KW-0456">Lyase</keyword>
<dbReference type="InterPro" id="IPR000634">
    <property type="entry name" value="Ser/Thr_deHydtase_PyrdxlP-BS"/>
</dbReference>
<dbReference type="RefSeq" id="WP_050352166.1">
    <property type="nucleotide sequence ID" value="NZ_CP073011.1"/>
</dbReference>
<sequence length="314" mass="33210">MISLSDVRVARENIVQVVNTTPILQSAQLSNICGNRVFLKAEHLQKTGAFKIRGAANKVKQVVEKGATFVTAASSGNHGQAVAYIANMLGIRATIVVPDDVIQSKLAAIQAYHGGIEKCGLTSSERLPRAEQLASEEGGVVVPPYDDPLIIAGQGTIGLELLDQLDEIDIVVVPIGGGGLISGILTAIKEIKPSVKIIGVEPEIANDTYMSLQNGAITSIPPTGTIADGLRATQPGSLTFPIVQHYVDDIVLVSEEQIKYAMRFVLERTKQLIEPSSAVTVAAAIYDKIGARQKNIVCVISGGNVDLSQLAKLV</sequence>
<comment type="similarity">
    <text evidence="7">Belongs to the serine/threonine dehydratase family.</text>
</comment>
<comment type="function">
    <text evidence="12">Catalyzes the anaerobic formation of alpha-ketobutyrate and ammonia from threonine in a two-step reaction. The first step involved a dehydration of threonine and a production of enamine intermediates (aminocrotonate), which tautomerizes to its imine form (iminobutyrate). Both intermediates are unstable and short-lived. The second step is the nonenzymatic hydrolysis of the enamine/imine intermediates to form 2-ketobutyrate and free ammonia. In the low water environment of the cell, the second step is accelerated by RidA.</text>
</comment>
<dbReference type="FunFam" id="3.40.50.1100:FF:000007">
    <property type="entry name" value="L-threonine dehydratase catabolic TdcB"/>
    <property type="match status" value="1"/>
</dbReference>
<name>A0A0L0QM86_VIRPA</name>
<organism evidence="16 17">
    <name type="scientific">Virgibacillus pantothenticus</name>
    <dbReference type="NCBI Taxonomy" id="1473"/>
    <lineage>
        <taxon>Bacteria</taxon>
        <taxon>Bacillati</taxon>
        <taxon>Bacillota</taxon>
        <taxon>Bacilli</taxon>
        <taxon>Bacillales</taxon>
        <taxon>Bacillaceae</taxon>
        <taxon>Virgibacillus</taxon>
    </lineage>
</organism>
<evidence type="ECO:0000256" key="2">
    <source>
        <dbReference type="ARBA" id="ARBA00001913"/>
    </source>
</evidence>
<protein>
    <recommendedName>
        <fullName evidence="8">threonine ammonia-lyase</fullName>
        <ecNumber evidence="8">4.3.1.19</ecNumber>
    </recommendedName>
    <alternativeName>
        <fullName evidence="13">Threonine deaminase</fullName>
    </alternativeName>
</protein>
<dbReference type="Pfam" id="PF00291">
    <property type="entry name" value="PALP"/>
    <property type="match status" value="1"/>
</dbReference>
<dbReference type="Gene3D" id="3.40.50.1100">
    <property type="match status" value="2"/>
</dbReference>
<dbReference type="InterPro" id="IPR036052">
    <property type="entry name" value="TrpB-like_PALP_sf"/>
</dbReference>
<dbReference type="GO" id="GO:0018114">
    <property type="term" value="F:threonine racemase activity"/>
    <property type="evidence" value="ECO:0007669"/>
    <property type="project" value="TreeGrafter"/>
</dbReference>
<dbReference type="PROSITE" id="PS00165">
    <property type="entry name" value="DEHYDRATASE_SER_THR"/>
    <property type="match status" value="1"/>
</dbReference>
<feature type="modified residue" description="N6-(pyridoxal phosphate)lysine" evidence="14">
    <location>
        <position position="51"/>
    </location>
</feature>
<comment type="similarity">
    <text evidence="6">Belongs to the ACC deaminase/D-cysteine desulfhydrase family.</text>
</comment>
<evidence type="ECO:0000256" key="11">
    <source>
        <dbReference type="ARBA" id="ARBA00023239"/>
    </source>
</evidence>
<dbReference type="InterPro" id="IPR027278">
    <property type="entry name" value="ACCD_DCysDesulf"/>
</dbReference>
<proteinExistence type="inferred from homology"/>
<keyword evidence="9" id="KW-0460">Magnesium</keyword>
<comment type="cofactor">
    <cofactor evidence="5">
        <name>Mg(2+)</name>
        <dbReference type="ChEBI" id="CHEBI:18420"/>
    </cofactor>
</comment>
<evidence type="ECO:0000256" key="6">
    <source>
        <dbReference type="ARBA" id="ARBA00008639"/>
    </source>
</evidence>
<comment type="cofactor">
    <cofactor evidence="3">
        <name>pyridoxal 5'-phosphate</name>
        <dbReference type="ChEBI" id="CHEBI:597326"/>
    </cofactor>
</comment>
<reference evidence="17" key="1">
    <citation type="submission" date="2015-07" db="EMBL/GenBank/DDBJ databases">
        <title>Fjat-10053 dsm26.</title>
        <authorList>
            <person name="Liu B."/>
            <person name="Wang J."/>
            <person name="Zhu Y."/>
            <person name="Liu G."/>
            <person name="Chen Q."/>
            <person name="Chen Z."/>
            <person name="Lan J."/>
            <person name="Che J."/>
            <person name="Ge C."/>
            <person name="Shi H."/>
            <person name="Pan Z."/>
            <person name="Liu X."/>
        </authorList>
    </citation>
    <scope>NUCLEOTIDE SEQUENCE [LARGE SCALE GENOMIC DNA]</scope>
    <source>
        <strain evidence="17">DSM 26</strain>
    </source>
</reference>
<evidence type="ECO:0000256" key="13">
    <source>
        <dbReference type="ARBA" id="ARBA00031427"/>
    </source>
</evidence>
<dbReference type="GO" id="GO:0070179">
    <property type="term" value="P:D-serine biosynthetic process"/>
    <property type="evidence" value="ECO:0007669"/>
    <property type="project" value="TreeGrafter"/>
</dbReference>
<dbReference type="InterPro" id="IPR001926">
    <property type="entry name" value="TrpB-like_PALP"/>
</dbReference>
<dbReference type="GO" id="GO:0004794">
    <property type="term" value="F:threonine deaminase activity"/>
    <property type="evidence" value="ECO:0007669"/>
    <property type="project" value="UniProtKB-EC"/>
</dbReference>
<dbReference type="EC" id="4.3.1.19" evidence="8"/>
<gene>
    <name evidence="16" type="ORF">AFK71_14230</name>
</gene>
<comment type="cofactor">
    <cofactor evidence="4">
        <name>Mn(2+)</name>
        <dbReference type="ChEBI" id="CHEBI:29035"/>
    </cofactor>
</comment>
<keyword evidence="17" id="KW-1185">Reference proteome</keyword>